<dbReference type="InterPro" id="IPR029063">
    <property type="entry name" value="SAM-dependent_MTases_sf"/>
</dbReference>
<feature type="binding site" evidence="6">
    <location>
        <position position="52"/>
    </location>
    <ligand>
        <name>S-adenosyl-L-methionine</name>
        <dbReference type="ChEBI" id="CHEBI:59789"/>
    </ligand>
</feature>
<dbReference type="EC" id="2.1.1.199" evidence="6"/>
<evidence type="ECO:0000256" key="6">
    <source>
        <dbReference type="HAMAP-Rule" id="MF_01007"/>
    </source>
</evidence>
<proteinExistence type="inferred from homology"/>
<dbReference type="eggNOG" id="COG0275">
    <property type="taxonomic scope" value="Bacteria"/>
</dbReference>
<evidence type="ECO:0000256" key="5">
    <source>
        <dbReference type="ARBA" id="ARBA00022691"/>
    </source>
</evidence>
<comment type="subcellular location">
    <subcellularLocation>
        <location evidence="6">Cytoplasm</location>
    </subcellularLocation>
</comment>
<feature type="binding site" evidence="6">
    <location>
        <position position="102"/>
    </location>
    <ligand>
        <name>S-adenosyl-L-methionine</name>
        <dbReference type="ChEBI" id="CHEBI:59789"/>
    </ligand>
</feature>
<dbReference type="PANTHER" id="PTHR11265:SF0">
    <property type="entry name" value="12S RRNA N4-METHYLCYTIDINE METHYLTRANSFERASE"/>
    <property type="match status" value="1"/>
</dbReference>
<comment type="function">
    <text evidence="6">Specifically methylates the N4 position of cytidine in position 1402 (C1402) of 16S rRNA.</text>
</comment>
<feature type="binding site" evidence="6">
    <location>
        <begin position="35"/>
        <end position="37"/>
    </location>
    <ligand>
        <name>S-adenosyl-L-methionine</name>
        <dbReference type="ChEBI" id="CHEBI:59789"/>
    </ligand>
</feature>
<dbReference type="Proteomes" id="UP000001916">
    <property type="component" value="Chromosome"/>
</dbReference>
<dbReference type="OrthoDB" id="9806637at2"/>
<dbReference type="AlphaFoldDB" id="D7BFL2"/>
<dbReference type="HOGENOM" id="CLU_038422_3_0_0"/>
<dbReference type="Gene3D" id="1.10.150.170">
    <property type="entry name" value="Putative methyltransferase TM0872, insert domain"/>
    <property type="match status" value="1"/>
</dbReference>
<evidence type="ECO:0000313" key="8">
    <source>
        <dbReference type="EMBL" id="ADH63565.1"/>
    </source>
</evidence>
<dbReference type="CDD" id="cd02440">
    <property type="entry name" value="AdoMet_MTases"/>
    <property type="match status" value="1"/>
</dbReference>
<keyword evidence="9" id="KW-1185">Reference proteome</keyword>
<sequence length="294" mass="32768">MDKPLSHISVLYDEALNYLNVKPGGLYVDATLGGGGHTQGILQRGGRVVGFDQDPAAIERARNLLLPGLSLGQLTLVEANFRDLQPKLHALGIERVDGVLADLGVSSFHFDDPERGFSYRLEGPLDMRMGKEGQTAAEVVNELEVEELARILRELGEEPKAWRIARFIEEARERKPIETTTELAEIVRRATGFRGAGHPARKTFQALRIYVNDELGALRELLEAAVNVLAPQGRLVVISFHSLEDRIVKHFLKNEPRLRVLTKKPLEPGEEEARENPRARSAKLRAAERLREAA</sequence>
<keyword evidence="6" id="KW-0963">Cytoplasm</keyword>
<dbReference type="PIRSF" id="PIRSF004486">
    <property type="entry name" value="MraW"/>
    <property type="match status" value="1"/>
</dbReference>
<accession>D7BFL2</accession>
<protein>
    <recommendedName>
        <fullName evidence="6">Ribosomal RNA small subunit methyltransferase H</fullName>
        <ecNumber evidence="6">2.1.1.199</ecNumber>
    </recommendedName>
    <alternativeName>
        <fullName evidence="6">16S rRNA m(4)C1402 methyltransferase</fullName>
    </alternativeName>
    <alternativeName>
        <fullName evidence="6">rRNA (cytosine-N(4)-)-methyltransferase RsmH</fullName>
    </alternativeName>
</protein>
<dbReference type="GO" id="GO:0071424">
    <property type="term" value="F:rRNA (cytosine-N4-)-methyltransferase activity"/>
    <property type="evidence" value="ECO:0007669"/>
    <property type="project" value="UniProtKB-UniRule"/>
</dbReference>
<feature type="compositionally biased region" description="Basic and acidic residues" evidence="7">
    <location>
        <begin position="285"/>
        <end position="294"/>
    </location>
</feature>
<evidence type="ECO:0000256" key="2">
    <source>
        <dbReference type="ARBA" id="ARBA00022552"/>
    </source>
</evidence>
<feature type="region of interest" description="Disordered" evidence="7">
    <location>
        <begin position="263"/>
        <end position="294"/>
    </location>
</feature>
<evidence type="ECO:0000256" key="3">
    <source>
        <dbReference type="ARBA" id="ARBA00022603"/>
    </source>
</evidence>
<dbReference type="InterPro" id="IPR002903">
    <property type="entry name" value="RsmH"/>
</dbReference>
<feature type="binding site" evidence="6">
    <location>
        <position position="109"/>
    </location>
    <ligand>
        <name>S-adenosyl-L-methionine</name>
        <dbReference type="ChEBI" id="CHEBI:59789"/>
    </ligand>
</feature>
<dbReference type="Gene3D" id="3.40.50.150">
    <property type="entry name" value="Vaccinia Virus protein VP39"/>
    <property type="match status" value="1"/>
</dbReference>
<name>D7BFL2_ALLS1</name>
<evidence type="ECO:0000313" key="9">
    <source>
        <dbReference type="Proteomes" id="UP000001916"/>
    </source>
</evidence>
<comment type="catalytic activity">
    <reaction evidence="6">
        <text>cytidine(1402) in 16S rRNA + S-adenosyl-L-methionine = N(4)-methylcytidine(1402) in 16S rRNA + S-adenosyl-L-homocysteine + H(+)</text>
        <dbReference type="Rhea" id="RHEA:42928"/>
        <dbReference type="Rhea" id="RHEA-COMP:10286"/>
        <dbReference type="Rhea" id="RHEA-COMP:10287"/>
        <dbReference type="ChEBI" id="CHEBI:15378"/>
        <dbReference type="ChEBI" id="CHEBI:57856"/>
        <dbReference type="ChEBI" id="CHEBI:59789"/>
        <dbReference type="ChEBI" id="CHEBI:74506"/>
        <dbReference type="ChEBI" id="CHEBI:82748"/>
        <dbReference type="EC" id="2.1.1.199"/>
    </reaction>
</comment>
<dbReference type="HAMAP" id="MF_01007">
    <property type="entry name" value="16SrRNA_methyltr_H"/>
    <property type="match status" value="1"/>
</dbReference>
<dbReference type="GO" id="GO:0005737">
    <property type="term" value="C:cytoplasm"/>
    <property type="evidence" value="ECO:0007669"/>
    <property type="project" value="UniProtKB-SubCell"/>
</dbReference>
<evidence type="ECO:0000256" key="7">
    <source>
        <dbReference type="SAM" id="MobiDB-lite"/>
    </source>
</evidence>
<dbReference type="EMBL" id="CP002042">
    <property type="protein sequence ID" value="ADH63565.1"/>
    <property type="molecule type" value="Genomic_DNA"/>
</dbReference>
<dbReference type="SUPFAM" id="SSF53335">
    <property type="entry name" value="S-adenosyl-L-methionine-dependent methyltransferases"/>
    <property type="match status" value="1"/>
</dbReference>
<keyword evidence="2 6" id="KW-0698">rRNA processing</keyword>
<comment type="similarity">
    <text evidence="1 6">Belongs to the methyltransferase superfamily. RsmH family.</text>
</comment>
<dbReference type="PANTHER" id="PTHR11265">
    <property type="entry name" value="S-ADENOSYL-METHYLTRANSFERASE MRAW"/>
    <property type="match status" value="1"/>
</dbReference>
<dbReference type="GO" id="GO:0070475">
    <property type="term" value="P:rRNA base methylation"/>
    <property type="evidence" value="ECO:0007669"/>
    <property type="project" value="UniProtKB-UniRule"/>
</dbReference>
<keyword evidence="3 6" id="KW-0489">Methyltransferase</keyword>
<dbReference type="Pfam" id="PF01795">
    <property type="entry name" value="Methyltransf_5"/>
    <property type="match status" value="1"/>
</dbReference>
<dbReference type="SUPFAM" id="SSF81799">
    <property type="entry name" value="Putative methyltransferase TM0872, insert domain"/>
    <property type="match status" value="1"/>
</dbReference>
<dbReference type="NCBIfam" id="TIGR00006">
    <property type="entry name" value="16S rRNA (cytosine(1402)-N(4))-methyltransferase RsmH"/>
    <property type="match status" value="1"/>
</dbReference>
<dbReference type="InterPro" id="IPR023397">
    <property type="entry name" value="SAM-dep_MeTrfase_MraW_recog"/>
</dbReference>
<keyword evidence="4 6" id="KW-0808">Transferase</keyword>
<dbReference type="KEGG" id="msv:Mesil_1680"/>
<keyword evidence="5 6" id="KW-0949">S-adenosyl-L-methionine</keyword>
<evidence type="ECO:0000256" key="1">
    <source>
        <dbReference type="ARBA" id="ARBA00010396"/>
    </source>
</evidence>
<feature type="binding site" evidence="6">
    <location>
        <position position="81"/>
    </location>
    <ligand>
        <name>S-adenosyl-L-methionine</name>
        <dbReference type="ChEBI" id="CHEBI:59789"/>
    </ligand>
</feature>
<reference evidence="8 9" key="1">
    <citation type="journal article" date="2010" name="Stand. Genomic Sci.">
        <title>Complete genome sequence of Meiothermus silvanus type strain (VI-R2).</title>
        <authorList>
            <person name="Sikorski J."/>
            <person name="Tindall B.J."/>
            <person name="Lowry S."/>
            <person name="Lucas S."/>
            <person name="Nolan M."/>
            <person name="Copeland A."/>
            <person name="Glavina Del Rio T."/>
            <person name="Tice H."/>
            <person name="Cheng J.F."/>
            <person name="Han C."/>
            <person name="Pitluck S."/>
            <person name="Liolios K."/>
            <person name="Ivanova N."/>
            <person name="Mavromatis K."/>
            <person name="Mikhailova N."/>
            <person name="Pati A."/>
            <person name="Goodwin L."/>
            <person name="Chen A."/>
            <person name="Palaniappan K."/>
            <person name="Land M."/>
            <person name="Hauser L."/>
            <person name="Chang Y.J."/>
            <person name="Jeffries C.D."/>
            <person name="Rohde M."/>
            <person name="Goker M."/>
            <person name="Woyke T."/>
            <person name="Bristow J."/>
            <person name="Eisen J.A."/>
            <person name="Markowitz V."/>
            <person name="Hugenholtz P."/>
            <person name="Kyrpides N.C."/>
            <person name="Klenk H.P."/>
            <person name="Lapidus A."/>
        </authorList>
    </citation>
    <scope>NUCLEOTIDE SEQUENCE [LARGE SCALE GENOMIC DNA]</scope>
    <source>
        <strain evidence="9">ATCC 700542 / DSM 9946 / VI-R2</strain>
    </source>
</reference>
<dbReference type="RefSeq" id="WP_013158127.1">
    <property type="nucleotide sequence ID" value="NC_014212.1"/>
</dbReference>
<evidence type="ECO:0000256" key="4">
    <source>
        <dbReference type="ARBA" id="ARBA00022679"/>
    </source>
</evidence>
<gene>
    <name evidence="6" type="primary">rsmH</name>
    <name evidence="8" type="ordered locus">Mesil_1680</name>
</gene>
<dbReference type="STRING" id="526227.Mesil_1680"/>
<organism evidence="8 9">
    <name type="scientific">Allomeiothermus silvanus (strain ATCC 700542 / DSM 9946 / NBRC 106475 / NCIMB 13440 / VI-R2)</name>
    <name type="common">Thermus silvanus</name>
    <dbReference type="NCBI Taxonomy" id="526227"/>
    <lineage>
        <taxon>Bacteria</taxon>
        <taxon>Thermotogati</taxon>
        <taxon>Deinococcota</taxon>
        <taxon>Deinococci</taxon>
        <taxon>Thermales</taxon>
        <taxon>Thermaceae</taxon>
        <taxon>Allomeiothermus</taxon>
    </lineage>
</organism>